<proteinExistence type="predicted"/>
<protein>
    <recommendedName>
        <fullName evidence="4">Retrotransposon gag domain-containing protein</fullName>
    </recommendedName>
</protein>
<feature type="compositionally biased region" description="Basic and acidic residues" evidence="1">
    <location>
        <begin position="156"/>
        <end position="185"/>
    </location>
</feature>
<comment type="caution">
    <text evidence="2">The sequence shown here is derived from an EMBL/GenBank/DDBJ whole genome shotgun (WGS) entry which is preliminary data.</text>
</comment>
<reference evidence="2 3" key="1">
    <citation type="journal article" date="2020" name="BMC Genomics">
        <title>Intraspecific diversification of the crop wild relative Brassica cretica Lam. using demographic model selection.</title>
        <authorList>
            <person name="Kioukis A."/>
            <person name="Michalopoulou V.A."/>
            <person name="Briers L."/>
            <person name="Pirintsos S."/>
            <person name="Studholme D.J."/>
            <person name="Pavlidis P."/>
            <person name="Sarris P.F."/>
        </authorList>
    </citation>
    <scope>NUCLEOTIDE SEQUENCE [LARGE SCALE GENOMIC DNA]</scope>
    <source>
        <strain evidence="3">cv. PFS-1207/04</strain>
    </source>
</reference>
<feature type="region of interest" description="Disordered" evidence="1">
    <location>
        <begin position="156"/>
        <end position="192"/>
    </location>
</feature>
<name>A0ABQ7CB20_BRACR</name>
<evidence type="ECO:0000256" key="1">
    <source>
        <dbReference type="SAM" id="MobiDB-lite"/>
    </source>
</evidence>
<keyword evidence="3" id="KW-1185">Reference proteome</keyword>
<evidence type="ECO:0000313" key="2">
    <source>
        <dbReference type="EMBL" id="KAF3549411.1"/>
    </source>
</evidence>
<feature type="region of interest" description="Disordered" evidence="1">
    <location>
        <begin position="100"/>
        <end position="124"/>
    </location>
</feature>
<organism evidence="2 3">
    <name type="scientific">Brassica cretica</name>
    <name type="common">Mustard</name>
    <dbReference type="NCBI Taxonomy" id="69181"/>
    <lineage>
        <taxon>Eukaryota</taxon>
        <taxon>Viridiplantae</taxon>
        <taxon>Streptophyta</taxon>
        <taxon>Embryophyta</taxon>
        <taxon>Tracheophyta</taxon>
        <taxon>Spermatophyta</taxon>
        <taxon>Magnoliopsida</taxon>
        <taxon>eudicotyledons</taxon>
        <taxon>Gunneridae</taxon>
        <taxon>Pentapetalae</taxon>
        <taxon>rosids</taxon>
        <taxon>malvids</taxon>
        <taxon>Brassicales</taxon>
        <taxon>Brassicaceae</taxon>
        <taxon>Brassiceae</taxon>
        <taxon>Brassica</taxon>
    </lineage>
</organism>
<dbReference type="Proteomes" id="UP000266723">
    <property type="component" value="Unassembled WGS sequence"/>
</dbReference>
<evidence type="ECO:0000313" key="3">
    <source>
        <dbReference type="Proteomes" id="UP000266723"/>
    </source>
</evidence>
<evidence type="ECO:0008006" key="4">
    <source>
        <dbReference type="Google" id="ProtNLM"/>
    </source>
</evidence>
<feature type="compositionally biased region" description="Polar residues" evidence="1">
    <location>
        <begin position="102"/>
        <end position="122"/>
    </location>
</feature>
<sequence length="352" mass="40275">MLCKIFPCSISGDAFSWFSQLQPGSLTSKEDIERAFLHEFVDDAEATREKEKNDKWDMFVESWQIKREYRVPRHLFDYIMAKGNENIDRQNTCFRLTPTEIPDSSSCPQDSADSTQKSTDVSSCDLVPAVEKEITMKDFLELEDEAQPENLDQNLEKKLDDDQHTSEKVRETSPEASIDRQHPPDIARYPPDCIDRHPPDDIDRHPGLYELSRYIVELEPIEETMKEFEATHLAVPTHLRPPICVDEADGFHKRLKMIHDHVNFVDPCAISEAESPIPPDISVLQDLNIGIVDDYLPAAVFQEKSGLEDDVKKELKNAQQMLLTAIRKVRALLIAEITDKGGEYMAEAFTKE</sequence>
<accession>A0ABQ7CB20</accession>
<gene>
    <name evidence="2" type="ORF">DY000_02007759</name>
</gene>
<dbReference type="EMBL" id="QGKV02000832">
    <property type="protein sequence ID" value="KAF3549411.1"/>
    <property type="molecule type" value="Genomic_DNA"/>
</dbReference>